<evidence type="ECO:0000256" key="3">
    <source>
        <dbReference type="ARBA" id="ARBA00023295"/>
    </source>
</evidence>
<evidence type="ECO:0000256" key="4">
    <source>
        <dbReference type="RuleBase" id="RU361153"/>
    </source>
</evidence>
<dbReference type="SUPFAM" id="SSF51445">
    <property type="entry name" value="(Trans)glycosidases"/>
    <property type="match status" value="1"/>
</dbReference>
<comment type="similarity">
    <text evidence="4">Belongs to the glycosyl hydrolase 5 (cellulase A) family.</text>
</comment>
<comment type="caution">
    <text evidence="6">The sequence shown here is derived from an EMBL/GenBank/DDBJ whole genome shotgun (WGS) entry which is preliminary data.</text>
</comment>
<sequence length="417" mass="45319">MDANRRAVIGGAVALTLAGPARAAPPEPLALRRGISLWPWFSLTQEFPAPRTDYAWPPFQPDRPVPNADDLRRLAEAGFDFVRLPIDPGPFAALAGAQRERLFGILSEAVDLILASRLSLVLNVQANAATHHYNPDRFYGSATAPLFSAYRDVVVELARRFGARAPGRIALEPVNEPPQACGAVAWNRVQEALLGAARKAAPSLTLVATGACGGMGAGLTALDPAAFTALDPVLFTFHFYEPYLFSHQGAPWMKDEPIYRALNDVPWPARAGKLEETLAAVRARMRADAQTSETDKAAAYAVTEAKLKEYFAADPDRGYLDRSLVDIRTWADLYGIPPGRILMGEFGALKSDARYVASRAPDRARYIRDVREAAEAAGFAWAFWNLFDGLGLMDDAHRIDPAIIAALGLAMPGTPRR</sequence>
<evidence type="ECO:0000256" key="2">
    <source>
        <dbReference type="ARBA" id="ARBA00022801"/>
    </source>
</evidence>
<evidence type="ECO:0000313" key="7">
    <source>
        <dbReference type="Proteomes" id="UP001055117"/>
    </source>
</evidence>
<keyword evidence="1" id="KW-0732">Signal</keyword>
<keyword evidence="3 4" id="KW-0326">Glycosidase</keyword>
<dbReference type="InterPro" id="IPR001547">
    <property type="entry name" value="Glyco_hydro_5"/>
</dbReference>
<dbReference type="Gene3D" id="3.20.20.80">
    <property type="entry name" value="Glycosidases"/>
    <property type="match status" value="1"/>
</dbReference>
<dbReference type="EMBL" id="BPQG01000011">
    <property type="protein sequence ID" value="GJD43333.1"/>
    <property type="molecule type" value="Genomic_DNA"/>
</dbReference>
<dbReference type="Proteomes" id="UP001055117">
    <property type="component" value="Unassembled WGS sequence"/>
</dbReference>
<accession>A0ABQ4QDT6</accession>
<proteinExistence type="inferred from homology"/>
<gene>
    <name evidence="6" type="primary">cel-3</name>
    <name evidence="6" type="ORF">AFCDBAGC_1185</name>
</gene>
<feature type="domain" description="Glycoside hydrolase family 5" evidence="5">
    <location>
        <begin position="66"/>
        <end position="386"/>
    </location>
</feature>
<keyword evidence="7" id="KW-1185">Reference proteome</keyword>
<evidence type="ECO:0000313" key="6">
    <source>
        <dbReference type="EMBL" id="GJD43333.1"/>
    </source>
</evidence>
<protein>
    <submittedName>
        <fullName evidence="6">Endoglucanase 3</fullName>
    </submittedName>
</protein>
<evidence type="ECO:0000256" key="1">
    <source>
        <dbReference type="ARBA" id="ARBA00022729"/>
    </source>
</evidence>
<keyword evidence="2 4" id="KW-0378">Hydrolase</keyword>
<dbReference type="PANTHER" id="PTHR31297:SF17">
    <property type="entry name" value="ENDOGLUCANASE"/>
    <property type="match status" value="1"/>
</dbReference>
<dbReference type="Pfam" id="PF00150">
    <property type="entry name" value="Cellulase"/>
    <property type="match status" value="1"/>
</dbReference>
<evidence type="ECO:0000259" key="5">
    <source>
        <dbReference type="Pfam" id="PF00150"/>
    </source>
</evidence>
<organism evidence="6 7">
    <name type="scientific">Methylobacterium cerastii</name>
    <dbReference type="NCBI Taxonomy" id="932741"/>
    <lineage>
        <taxon>Bacteria</taxon>
        <taxon>Pseudomonadati</taxon>
        <taxon>Pseudomonadota</taxon>
        <taxon>Alphaproteobacteria</taxon>
        <taxon>Hyphomicrobiales</taxon>
        <taxon>Methylobacteriaceae</taxon>
        <taxon>Methylobacterium</taxon>
    </lineage>
</organism>
<dbReference type="RefSeq" id="WP_147828173.1">
    <property type="nucleotide sequence ID" value="NZ_BPQG01000011.1"/>
</dbReference>
<dbReference type="PANTHER" id="PTHR31297">
    <property type="entry name" value="GLUCAN ENDO-1,6-BETA-GLUCOSIDASE B"/>
    <property type="match status" value="1"/>
</dbReference>
<dbReference type="InterPro" id="IPR017853">
    <property type="entry name" value="GH"/>
</dbReference>
<dbReference type="InterPro" id="IPR050386">
    <property type="entry name" value="Glycosyl_hydrolase_5"/>
</dbReference>
<reference evidence="6 7" key="1">
    <citation type="journal article" date="2021" name="Front. Microbiol.">
        <title>Comprehensive Comparative Genomics and Phenotyping of Methylobacterium Species.</title>
        <authorList>
            <person name="Alessa O."/>
            <person name="Ogura Y."/>
            <person name="Fujitani Y."/>
            <person name="Takami H."/>
            <person name="Hayashi T."/>
            <person name="Sahin N."/>
            <person name="Tani A."/>
        </authorList>
    </citation>
    <scope>NUCLEOTIDE SEQUENCE [LARGE SCALE GENOMIC DNA]</scope>
    <source>
        <strain evidence="6 7">DSM 23679</strain>
    </source>
</reference>
<name>A0ABQ4QDT6_9HYPH</name>